<protein>
    <recommendedName>
        <fullName evidence="4">Parvulin-like PPIase</fullName>
        <ecNumber evidence="3">5.2.1.8</ecNumber>
    </recommendedName>
    <alternativeName>
        <fullName evidence="6">Peptidyl-prolyl cis-trans isomerase plp</fullName>
    </alternativeName>
    <alternativeName>
        <fullName evidence="7">Rotamase plp</fullName>
    </alternativeName>
</protein>
<gene>
    <name evidence="12" type="ORF">GA0061100_12221</name>
</gene>
<keyword evidence="10" id="KW-0732">Signal</keyword>
<dbReference type="InterPro" id="IPR050245">
    <property type="entry name" value="PrsA_foldase"/>
</dbReference>
<evidence type="ECO:0000256" key="2">
    <source>
        <dbReference type="ARBA" id="ARBA00007656"/>
    </source>
</evidence>
<evidence type="ECO:0000313" key="13">
    <source>
        <dbReference type="Proteomes" id="UP000186228"/>
    </source>
</evidence>
<name>A0A1C3WJ55_9HYPH</name>
<accession>A0A1C3WJ55</accession>
<dbReference type="InterPro" id="IPR000297">
    <property type="entry name" value="PPIase_PpiC"/>
</dbReference>
<feature type="region of interest" description="Disordered" evidence="9">
    <location>
        <begin position="277"/>
        <end position="308"/>
    </location>
</feature>
<evidence type="ECO:0000256" key="7">
    <source>
        <dbReference type="ARBA" id="ARBA00031484"/>
    </source>
</evidence>
<dbReference type="RefSeq" id="WP_075857090.1">
    <property type="nucleotide sequence ID" value="NZ_FMAC01000022.1"/>
</dbReference>
<dbReference type="SUPFAM" id="SSF54534">
    <property type="entry name" value="FKBP-like"/>
    <property type="match status" value="1"/>
</dbReference>
<dbReference type="STRING" id="52131.GA0061100_12221"/>
<dbReference type="Proteomes" id="UP000186228">
    <property type="component" value="Unassembled WGS sequence"/>
</dbReference>
<keyword evidence="8 12" id="KW-0413">Isomerase</keyword>
<dbReference type="InterPro" id="IPR046357">
    <property type="entry name" value="PPIase_dom_sf"/>
</dbReference>
<evidence type="ECO:0000256" key="8">
    <source>
        <dbReference type="PROSITE-ProRule" id="PRU00278"/>
    </source>
</evidence>
<dbReference type="EC" id="5.2.1.8" evidence="3"/>
<dbReference type="AlphaFoldDB" id="A0A1C3WJ55"/>
<evidence type="ECO:0000256" key="9">
    <source>
        <dbReference type="SAM" id="MobiDB-lite"/>
    </source>
</evidence>
<evidence type="ECO:0000259" key="11">
    <source>
        <dbReference type="PROSITE" id="PS50198"/>
    </source>
</evidence>
<feature type="compositionally biased region" description="Low complexity" evidence="9">
    <location>
        <begin position="283"/>
        <end position="308"/>
    </location>
</feature>
<dbReference type="GO" id="GO:0003755">
    <property type="term" value="F:peptidyl-prolyl cis-trans isomerase activity"/>
    <property type="evidence" value="ECO:0007669"/>
    <property type="project" value="UniProtKB-KW"/>
</dbReference>
<evidence type="ECO:0000256" key="1">
    <source>
        <dbReference type="ARBA" id="ARBA00000971"/>
    </source>
</evidence>
<dbReference type="OrthoDB" id="14196at2"/>
<evidence type="ECO:0000256" key="4">
    <source>
        <dbReference type="ARBA" id="ARBA00018370"/>
    </source>
</evidence>
<keyword evidence="5 8" id="KW-0697">Rotamase</keyword>
<proteinExistence type="inferred from homology"/>
<evidence type="ECO:0000256" key="10">
    <source>
        <dbReference type="SAM" id="SignalP"/>
    </source>
</evidence>
<comment type="similarity">
    <text evidence="2">Belongs to the PpiC/parvulin rotamase family.</text>
</comment>
<evidence type="ECO:0000256" key="5">
    <source>
        <dbReference type="ARBA" id="ARBA00023110"/>
    </source>
</evidence>
<dbReference type="PROSITE" id="PS50198">
    <property type="entry name" value="PPIC_PPIASE_2"/>
    <property type="match status" value="1"/>
</dbReference>
<feature type="signal peptide" evidence="10">
    <location>
        <begin position="1"/>
        <end position="25"/>
    </location>
</feature>
<dbReference type="PANTHER" id="PTHR47245:SF2">
    <property type="entry name" value="PEPTIDYL-PROLYL CIS-TRANS ISOMERASE HP_0175-RELATED"/>
    <property type="match status" value="1"/>
</dbReference>
<feature type="domain" description="PpiC" evidence="11">
    <location>
        <begin position="138"/>
        <end position="228"/>
    </location>
</feature>
<evidence type="ECO:0000256" key="6">
    <source>
        <dbReference type="ARBA" id="ARBA00030642"/>
    </source>
</evidence>
<dbReference type="PANTHER" id="PTHR47245">
    <property type="entry name" value="PEPTIDYLPROLYL ISOMERASE"/>
    <property type="match status" value="1"/>
</dbReference>
<evidence type="ECO:0000256" key="3">
    <source>
        <dbReference type="ARBA" id="ARBA00013194"/>
    </source>
</evidence>
<sequence length="308" mass="33633">MLKYNKLAAAVAFATIVTFQAPVFAADAKDPVVAKVGDVEIHQSELDLAIANLDPQLGQLPDDQKKVAALSASVDVKLLSQKAAAEKLDQTPDFQAHMAYLRDRELHNAYFKAHVADAIKDDEVKARYDKEVAALPKQEEVHARHILVKTEDEAKAIIKELDAGKDFATLAKEKSTDPNKADGGDLGYFGHGRMVKEFEDAAFALPVGTYTKTPVKTDFGWHVIKVEDKRNAPPPPFDQVKDQVRQLVMRDKYLELLNKAKADTKVVINDPALSKAYDDAQKQQDAAPADDAVAPADGAAAPDAQPQQ</sequence>
<feature type="chain" id="PRO_5008685553" description="Parvulin-like PPIase" evidence="10">
    <location>
        <begin position="26"/>
        <end position="308"/>
    </location>
</feature>
<organism evidence="12 13">
    <name type="scientific">Rhizobium hainanense</name>
    <dbReference type="NCBI Taxonomy" id="52131"/>
    <lineage>
        <taxon>Bacteria</taxon>
        <taxon>Pseudomonadati</taxon>
        <taxon>Pseudomonadota</taxon>
        <taxon>Alphaproteobacteria</taxon>
        <taxon>Hyphomicrobiales</taxon>
        <taxon>Rhizobiaceae</taxon>
        <taxon>Rhizobium/Agrobacterium group</taxon>
        <taxon>Rhizobium</taxon>
    </lineage>
</organism>
<dbReference type="EMBL" id="FMAC01000022">
    <property type="protein sequence ID" value="SCB40097.1"/>
    <property type="molecule type" value="Genomic_DNA"/>
</dbReference>
<keyword evidence="13" id="KW-1185">Reference proteome</keyword>
<dbReference type="Pfam" id="PF13616">
    <property type="entry name" value="Rotamase_3"/>
    <property type="match status" value="1"/>
</dbReference>
<reference evidence="13" key="1">
    <citation type="submission" date="2016-08" db="EMBL/GenBank/DDBJ databases">
        <authorList>
            <person name="Varghese N."/>
            <person name="Submissions Spin"/>
        </authorList>
    </citation>
    <scope>NUCLEOTIDE SEQUENCE [LARGE SCALE GENOMIC DNA]</scope>
    <source>
        <strain evidence="13">CCBAU 57015</strain>
    </source>
</reference>
<evidence type="ECO:0000313" key="12">
    <source>
        <dbReference type="EMBL" id="SCB40097.1"/>
    </source>
</evidence>
<comment type="catalytic activity">
    <reaction evidence="1">
        <text>[protein]-peptidylproline (omega=180) = [protein]-peptidylproline (omega=0)</text>
        <dbReference type="Rhea" id="RHEA:16237"/>
        <dbReference type="Rhea" id="RHEA-COMP:10747"/>
        <dbReference type="Rhea" id="RHEA-COMP:10748"/>
        <dbReference type="ChEBI" id="CHEBI:83833"/>
        <dbReference type="ChEBI" id="CHEBI:83834"/>
        <dbReference type="EC" id="5.2.1.8"/>
    </reaction>
</comment>
<dbReference type="Gene3D" id="3.10.50.40">
    <property type="match status" value="1"/>
</dbReference>